<evidence type="ECO:0000256" key="2">
    <source>
        <dbReference type="SAM" id="Phobius"/>
    </source>
</evidence>
<name>A0ABU1FQU1_9MICC</name>
<keyword evidence="2" id="KW-1133">Transmembrane helix</keyword>
<feature type="transmembrane region" description="Helical" evidence="2">
    <location>
        <begin position="620"/>
        <end position="639"/>
    </location>
</feature>
<feature type="compositionally biased region" description="Polar residues" evidence="1">
    <location>
        <begin position="106"/>
        <end position="116"/>
    </location>
</feature>
<evidence type="ECO:0000313" key="3">
    <source>
        <dbReference type="EMBL" id="MDR5711021.1"/>
    </source>
</evidence>
<feature type="compositionally biased region" description="Basic and acidic residues" evidence="1">
    <location>
        <begin position="198"/>
        <end position="207"/>
    </location>
</feature>
<feature type="transmembrane region" description="Helical" evidence="2">
    <location>
        <begin position="470"/>
        <end position="489"/>
    </location>
</feature>
<evidence type="ECO:0000313" key="4">
    <source>
        <dbReference type="Proteomes" id="UP001260872"/>
    </source>
</evidence>
<feature type="compositionally biased region" description="Low complexity" evidence="1">
    <location>
        <begin position="187"/>
        <end position="196"/>
    </location>
</feature>
<feature type="transmembrane region" description="Helical" evidence="2">
    <location>
        <begin position="561"/>
        <end position="582"/>
    </location>
</feature>
<evidence type="ECO:0000256" key="1">
    <source>
        <dbReference type="SAM" id="MobiDB-lite"/>
    </source>
</evidence>
<reference evidence="4" key="1">
    <citation type="submission" date="2023-07" db="EMBL/GenBank/DDBJ databases">
        <title>Description of three actinobacteria isolated from air of manufacturing shop in a pharmaceutical factory.</title>
        <authorList>
            <person name="Zhang D.-F."/>
        </authorList>
    </citation>
    <scope>NUCLEOTIDE SEQUENCE [LARGE SCALE GENOMIC DNA]</scope>
    <source>
        <strain evidence="4">CCTCC AB 207010</strain>
    </source>
</reference>
<accession>A0ABU1FQU1</accession>
<organism evidence="3 4">
    <name type="scientific">Nesterenkonia flava</name>
    <dbReference type="NCBI Taxonomy" id="469799"/>
    <lineage>
        <taxon>Bacteria</taxon>
        <taxon>Bacillati</taxon>
        <taxon>Actinomycetota</taxon>
        <taxon>Actinomycetes</taxon>
        <taxon>Micrococcales</taxon>
        <taxon>Micrococcaceae</taxon>
        <taxon>Nesterenkonia</taxon>
    </lineage>
</organism>
<gene>
    <name evidence="3" type="ORF">RH857_02550</name>
</gene>
<feature type="transmembrane region" description="Helical" evidence="2">
    <location>
        <begin position="529"/>
        <end position="549"/>
    </location>
</feature>
<comment type="caution">
    <text evidence="3">The sequence shown here is derived from an EMBL/GenBank/DDBJ whole genome shotgun (WGS) entry which is preliminary data.</text>
</comment>
<feature type="compositionally biased region" description="Low complexity" evidence="1">
    <location>
        <begin position="277"/>
        <end position="289"/>
    </location>
</feature>
<feature type="transmembrane region" description="Helical" evidence="2">
    <location>
        <begin position="594"/>
        <end position="613"/>
    </location>
</feature>
<keyword evidence="2" id="KW-0812">Transmembrane</keyword>
<keyword evidence="2" id="KW-0472">Membrane</keyword>
<feature type="compositionally biased region" description="Low complexity" evidence="1">
    <location>
        <begin position="323"/>
        <end position="338"/>
    </location>
</feature>
<dbReference type="EMBL" id="JAVKGT010000004">
    <property type="protein sequence ID" value="MDR5711021.1"/>
    <property type="molecule type" value="Genomic_DNA"/>
</dbReference>
<feature type="compositionally biased region" description="Low complexity" evidence="1">
    <location>
        <begin position="148"/>
        <end position="160"/>
    </location>
</feature>
<keyword evidence="4" id="KW-1185">Reference proteome</keyword>
<sequence length="686" mass="73352">MTEQSRTDSEPSPAAETDEQSPETTGQVLTETPAPEDPLGEDLPETDPADSDADEHPALADAAASASGSEIPEPSHDSDQESSAQSGQSAALARLKAKAPHASPDLSGTGNETPADSASAEASDRGVEQSRGTPQDDVASHPGTAKDSPAPSAEPASAVAGTPQDISSSGATDEETESQNTSRQDTSSLGLSGFLDSLDERARDWWKNRKQRRAQRQADKDAAAQQHDADAPAPQVDETPAGSQPAAEEPAGERPSWSSGPGGFPIAGVPSRHTDTSAPHAQSPSSAPSKNALPEVPSEDATQVLPPIRDLTGPISLPRPPAETRAPARPRAPHAPSAGSPMGPPRVRRALDDQRRRDVILEKAAAIEAATAGNHRPPAYEFADDEEDLYTYIPPYNLPSRDPDPEPTQIDFYRRIFVSVGAAAALASLLWMLGLFGTSPAVLTGNGLEEHSDGWFSGEYALLSPDHNMYWLWPVLVVGLVAHAVFQWMPTQQSTPRQQRSGWLVGASSLLMLVVTAAVHFGLFTLNLLASMAVALALVDAIRQFNLYTARTTLERRLTDAIVGAFFGFALVQAMSALSVWLTYYGWHIPGIPALLWALLGLFICVWTAAFYSMTERGRITISLALGWGMFWLIFPRLLAEVTSVWVAIGAAMGAFIVILSTQSRRHRINHAERRAAMGRPLEDII</sequence>
<dbReference type="Proteomes" id="UP001260872">
    <property type="component" value="Unassembled WGS sequence"/>
</dbReference>
<feature type="transmembrane region" description="Helical" evidence="2">
    <location>
        <begin position="645"/>
        <end position="662"/>
    </location>
</feature>
<feature type="compositionally biased region" description="Low complexity" evidence="1">
    <location>
        <begin position="81"/>
        <end position="91"/>
    </location>
</feature>
<feature type="compositionally biased region" description="Basic and acidic residues" evidence="1">
    <location>
        <begin position="216"/>
        <end position="230"/>
    </location>
</feature>
<feature type="transmembrane region" description="Helical" evidence="2">
    <location>
        <begin position="416"/>
        <end position="436"/>
    </location>
</feature>
<proteinExistence type="predicted"/>
<feature type="compositionally biased region" description="Low complexity" evidence="1">
    <location>
        <begin position="59"/>
        <end position="69"/>
    </location>
</feature>
<protein>
    <submittedName>
        <fullName evidence="3">Uncharacterized protein</fullName>
    </submittedName>
</protein>
<feature type="transmembrane region" description="Helical" evidence="2">
    <location>
        <begin position="501"/>
        <end position="523"/>
    </location>
</feature>
<dbReference type="RefSeq" id="WP_310536408.1">
    <property type="nucleotide sequence ID" value="NZ_BAAAOC010000093.1"/>
</dbReference>
<feature type="region of interest" description="Disordered" evidence="1">
    <location>
        <begin position="1"/>
        <end position="348"/>
    </location>
</feature>
<feature type="compositionally biased region" description="Acidic residues" evidence="1">
    <location>
        <begin position="38"/>
        <end position="53"/>
    </location>
</feature>